<gene>
    <name evidence="2" type="ORF">MYP_3216</name>
</gene>
<accession>A0A098LHT9</accession>
<organism evidence="2 3">
    <name type="scientific">Sporocytophaga myxococcoides</name>
    <dbReference type="NCBI Taxonomy" id="153721"/>
    <lineage>
        <taxon>Bacteria</taxon>
        <taxon>Pseudomonadati</taxon>
        <taxon>Bacteroidota</taxon>
        <taxon>Cytophagia</taxon>
        <taxon>Cytophagales</taxon>
        <taxon>Cytophagaceae</taxon>
        <taxon>Sporocytophaga</taxon>
    </lineage>
</organism>
<feature type="transmembrane region" description="Helical" evidence="1">
    <location>
        <begin position="48"/>
        <end position="68"/>
    </location>
</feature>
<evidence type="ECO:0000256" key="1">
    <source>
        <dbReference type="SAM" id="Phobius"/>
    </source>
</evidence>
<evidence type="ECO:0000313" key="2">
    <source>
        <dbReference type="EMBL" id="GAL85987.1"/>
    </source>
</evidence>
<keyword evidence="1" id="KW-0812">Transmembrane</keyword>
<proteinExistence type="predicted"/>
<dbReference type="EMBL" id="BBLT01000006">
    <property type="protein sequence ID" value="GAL85987.1"/>
    <property type="molecule type" value="Genomic_DNA"/>
</dbReference>
<keyword evidence="1" id="KW-0472">Membrane</keyword>
<keyword evidence="1" id="KW-1133">Transmembrane helix</keyword>
<evidence type="ECO:0000313" key="3">
    <source>
        <dbReference type="Proteomes" id="UP000030185"/>
    </source>
</evidence>
<name>A0A098LHT9_9BACT</name>
<dbReference type="Proteomes" id="UP000030185">
    <property type="component" value="Unassembled WGS sequence"/>
</dbReference>
<protein>
    <submittedName>
        <fullName evidence="2">Uncharacterized protein</fullName>
    </submittedName>
</protein>
<dbReference type="AlphaFoldDB" id="A0A098LHT9"/>
<sequence>MVNTLTKVINTLLCDLIEEKRASERVCKRTYTVLAVGEINKIKVILRVINNLLIFLFETFSGILLNGYT</sequence>
<keyword evidence="3" id="KW-1185">Reference proteome</keyword>
<dbReference type="STRING" id="153721.MYP_3216"/>
<reference evidence="2 3" key="1">
    <citation type="submission" date="2014-09" db="EMBL/GenBank/DDBJ databases">
        <title>Sporocytophaga myxococcoides PG-01 genome sequencing.</title>
        <authorList>
            <person name="Liu L."/>
            <person name="Gao P.J."/>
            <person name="Chen G.J."/>
            <person name="Wang L.S."/>
        </authorList>
    </citation>
    <scope>NUCLEOTIDE SEQUENCE [LARGE SCALE GENOMIC DNA]</scope>
    <source>
        <strain evidence="2 3">PG-01</strain>
    </source>
</reference>
<comment type="caution">
    <text evidence="2">The sequence shown here is derived from an EMBL/GenBank/DDBJ whole genome shotgun (WGS) entry which is preliminary data.</text>
</comment>